<sequence length="101" mass="10542">MSQRYISRDGHLSGEVPLHRQIRQFFITLLAFIQLFFLSLNPFRVADGSTGSSGAAPAGRTAGSGAGAPHRPTTGRRRYGVPPPPPSGCAGGSCMIPPGPP</sequence>
<accession>A0A058ZDM8</accession>
<dbReference type="Pfam" id="PF10961">
    <property type="entry name" value="SelK_SelG"/>
    <property type="match status" value="1"/>
</dbReference>
<organism evidence="2">
    <name type="scientific">Fonticula alba</name>
    <name type="common">Slime mold</name>
    <dbReference type="NCBI Taxonomy" id="691883"/>
    <lineage>
        <taxon>Eukaryota</taxon>
        <taxon>Rotosphaerida</taxon>
        <taxon>Fonticulaceae</taxon>
        <taxon>Fonticula</taxon>
    </lineage>
</organism>
<dbReference type="GeneID" id="20526199"/>
<feature type="region of interest" description="Disordered" evidence="1">
    <location>
        <begin position="48"/>
        <end position="101"/>
    </location>
</feature>
<protein>
    <submittedName>
        <fullName evidence="2">Uncharacterized protein</fullName>
    </submittedName>
</protein>
<evidence type="ECO:0000313" key="3">
    <source>
        <dbReference type="Proteomes" id="UP000030693"/>
    </source>
</evidence>
<proteinExistence type="predicted"/>
<feature type="compositionally biased region" description="Low complexity" evidence="1">
    <location>
        <begin position="48"/>
        <end position="72"/>
    </location>
</feature>
<dbReference type="InterPro" id="IPR024491">
    <property type="entry name" value="Se_SelK/SelG"/>
</dbReference>
<name>A0A058ZDM8_FONAL</name>
<evidence type="ECO:0000313" key="2">
    <source>
        <dbReference type="EMBL" id="KCV72066.1"/>
    </source>
</evidence>
<keyword evidence="3" id="KW-1185">Reference proteome</keyword>
<dbReference type="EMBL" id="KB932202">
    <property type="protein sequence ID" value="KCV72066.1"/>
    <property type="molecule type" value="Genomic_DNA"/>
</dbReference>
<evidence type="ECO:0000256" key="1">
    <source>
        <dbReference type="SAM" id="MobiDB-lite"/>
    </source>
</evidence>
<dbReference type="AlphaFoldDB" id="A0A058ZDM8"/>
<gene>
    <name evidence="2" type="ORF">H696_01474</name>
</gene>
<dbReference type="RefSeq" id="XP_009493644.1">
    <property type="nucleotide sequence ID" value="XM_009495369.1"/>
</dbReference>
<dbReference type="Proteomes" id="UP000030693">
    <property type="component" value="Unassembled WGS sequence"/>
</dbReference>
<reference evidence="2" key="1">
    <citation type="submission" date="2013-04" db="EMBL/GenBank/DDBJ databases">
        <title>The Genome Sequence of Fonticula alba ATCC 38817.</title>
        <authorList>
            <consortium name="The Broad Institute Genomics Platform"/>
            <person name="Russ C."/>
            <person name="Cuomo C."/>
            <person name="Burger G."/>
            <person name="Gray M.W."/>
            <person name="Holland P.W.H."/>
            <person name="King N."/>
            <person name="Lang F.B.F."/>
            <person name="Roger A.J."/>
            <person name="Ruiz-Trillo I."/>
            <person name="Brown M."/>
            <person name="Walker B."/>
            <person name="Young S."/>
            <person name="Zeng Q."/>
            <person name="Gargeya S."/>
            <person name="Fitzgerald M."/>
            <person name="Haas B."/>
            <person name="Abouelleil A."/>
            <person name="Allen A.W."/>
            <person name="Alvarado L."/>
            <person name="Arachchi H.M."/>
            <person name="Berlin A.M."/>
            <person name="Chapman S.B."/>
            <person name="Gainer-Dewar J."/>
            <person name="Goldberg J."/>
            <person name="Griggs A."/>
            <person name="Gujja S."/>
            <person name="Hansen M."/>
            <person name="Howarth C."/>
            <person name="Imamovic A."/>
            <person name="Ireland A."/>
            <person name="Larimer J."/>
            <person name="McCowan C."/>
            <person name="Murphy C."/>
            <person name="Pearson M."/>
            <person name="Poon T.W."/>
            <person name="Priest M."/>
            <person name="Roberts A."/>
            <person name="Saif S."/>
            <person name="Shea T."/>
            <person name="Sisk P."/>
            <person name="Sykes S."/>
            <person name="Wortman J."/>
            <person name="Nusbaum C."/>
            <person name="Birren B."/>
        </authorList>
    </citation>
    <scope>NUCLEOTIDE SEQUENCE [LARGE SCALE GENOMIC DNA]</scope>
    <source>
        <strain evidence="2">ATCC 38817</strain>
    </source>
</reference>